<dbReference type="InterPro" id="IPR028082">
    <property type="entry name" value="Peripla_BP_I"/>
</dbReference>
<dbReference type="Gene3D" id="3.40.50.2300">
    <property type="match status" value="2"/>
</dbReference>
<gene>
    <name evidence="8" type="ORF">OEV98_00545</name>
</gene>
<evidence type="ECO:0000313" key="8">
    <source>
        <dbReference type="EMBL" id="MCU9612045.1"/>
    </source>
</evidence>
<organism evidence="8 9">
    <name type="scientific">Perspicuibacillus lycopersici</name>
    <dbReference type="NCBI Taxonomy" id="1325689"/>
    <lineage>
        <taxon>Bacteria</taxon>
        <taxon>Bacillati</taxon>
        <taxon>Bacillota</taxon>
        <taxon>Bacilli</taxon>
        <taxon>Bacillales</taxon>
        <taxon>Bacillaceae</taxon>
        <taxon>Perspicuibacillus</taxon>
    </lineage>
</organism>
<evidence type="ECO:0000313" key="9">
    <source>
        <dbReference type="Proteomes" id="UP001209318"/>
    </source>
</evidence>
<comment type="subcellular location">
    <subcellularLocation>
        <location evidence="1">Cell membrane</location>
        <topology evidence="1">Lipid-anchor</topology>
    </subcellularLocation>
</comment>
<evidence type="ECO:0000259" key="7">
    <source>
        <dbReference type="Pfam" id="PF02608"/>
    </source>
</evidence>
<feature type="domain" description="ABC transporter substrate-binding protein PnrA-like" evidence="7">
    <location>
        <begin position="45"/>
        <end position="352"/>
    </location>
</feature>
<dbReference type="Proteomes" id="UP001209318">
    <property type="component" value="Unassembled WGS sequence"/>
</dbReference>
<accession>A0AAE3ITX0</accession>
<dbReference type="PANTHER" id="PTHR34296">
    <property type="entry name" value="TRANSCRIPTIONAL ACTIVATOR PROTEIN MED"/>
    <property type="match status" value="1"/>
</dbReference>
<proteinExistence type="inferred from homology"/>
<evidence type="ECO:0000256" key="1">
    <source>
        <dbReference type="ARBA" id="ARBA00004193"/>
    </source>
</evidence>
<keyword evidence="5" id="KW-0472">Membrane</keyword>
<dbReference type="InterPro" id="IPR003760">
    <property type="entry name" value="PnrA-like"/>
</dbReference>
<dbReference type="RefSeq" id="WP_263071179.1">
    <property type="nucleotide sequence ID" value="NZ_JAOUSF010000001.1"/>
</dbReference>
<evidence type="ECO:0000256" key="2">
    <source>
        <dbReference type="ARBA" id="ARBA00008610"/>
    </source>
</evidence>
<keyword evidence="4" id="KW-0732">Signal</keyword>
<evidence type="ECO:0000256" key="3">
    <source>
        <dbReference type="ARBA" id="ARBA00022475"/>
    </source>
</evidence>
<dbReference type="CDD" id="cd06354">
    <property type="entry name" value="PBP1_PrnA-like"/>
    <property type="match status" value="1"/>
</dbReference>
<protein>
    <submittedName>
        <fullName evidence="8">BMP family ABC transporter substrate-binding protein</fullName>
    </submittedName>
</protein>
<comment type="similarity">
    <text evidence="2">Belongs to the BMP lipoprotein family.</text>
</comment>
<keyword evidence="6" id="KW-0449">Lipoprotein</keyword>
<dbReference type="InterPro" id="IPR050957">
    <property type="entry name" value="BMP_lipoprotein"/>
</dbReference>
<dbReference type="AlphaFoldDB" id="A0AAE3ITX0"/>
<comment type="caution">
    <text evidence="8">The sequence shown here is derived from an EMBL/GenBank/DDBJ whole genome shotgun (WGS) entry which is preliminary data.</text>
</comment>
<name>A0AAE3ITX0_9BACI</name>
<dbReference type="PROSITE" id="PS51257">
    <property type="entry name" value="PROKAR_LIPOPROTEIN"/>
    <property type="match status" value="1"/>
</dbReference>
<evidence type="ECO:0000256" key="6">
    <source>
        <dbReference type="ARBA" id="ARBA00023288"/>
    </source>
</evidence>
<dbReference type="SUPFAM" id="SSF53822">
    <property type="entry name" value="Periplasmic binding protein-like I"/>
    <property type="match status" value="1"/>
</dbReference>
<dbReference type="EMBL" id="JAOUSF010000001">
    <property type="protein sequence ID" value="MCU9612045.1"/>
    <property type="molecule type" value="Genomic_DNA"/>
</dbReference>
<sequence>MKKSILSILSLLLVLGFVLVGCGKKEDDKQGASNNEGANNDAISIAMVTDTGGVDDKSFNQLAWEGLKAYGEENGLEKGDGGYDYLQSNTDADYVPNLNSLVRRDFDLIVATGFMLAEPIAEIADQKKDAKFVIIDSEVQKDNVASVMFKEQEASFLAGVAAALQTKTKKLGFVGGMESDVIERFETGFRAGVASVDPSIEVMINYTGSFGSPELGKAAANQMYTAGADIIFHASGGTGNGVFTEAVERKTADPNADVWVIGVDSDQYHLGKVNDDTNITLTSALKRIDVAINDVIKLTKEGNFPGGNTTTLGLAEDGVGLAETGGNLTAETLATVNEWKEKIVNGDLTVPGTYEELKSFEEQ</sequence>
<dbReference type="Pfam" id="PF02608">
    <property type="entry name" value="Bmp"/>
    <property type="match status" value="1"/>
</dbReference>
<dbReference type="PANTHER" id="PTHR34296:SF2">
    <property type="entry name" value="ABC TRANSPORTER GUANOSINE-BINDING PROTEIN NUPN"/>
    <property type="match status" value="1"/>
</dbReference>
<keyword evidence="9" id="KW-1185">Reference proteome</keyword>
<evidence type="ECO:0000256" key="5">
    <source>
        <dbReference type="ARBA" id="ARBA00023136"/>
    </source>
</evidence>
<evidence type="ECO:0000256" key="4">
    <source>
        <dbReference type="ARBA" id="ARBA00022729"/>
    </source>
</evidence>
<keyword evidence="3" id="KW-1003">Cell membrane</keyword>
<reference evidence="8" key="1">
    <citation type="submission" date="2022-10" db="EMBL/GenBank/DDBJ databases">
        <title>Description of Fervidibacillus gen. nov. in the family Fervidibacillaceae fam. nov. with two species, Fervidibacillus albus sp. nov., and Fervidibacillus halotolerans sp. nov., isolated from tidal flat sediments.</title>
        <authorList>
            <person name="Kwon K.K."/>
            <person name="Yang S.-H."/>
        </authorList>
    </citation>
    <scope>NUCLEOTIDE SEQUENCE</scope>
    <source>
        <strain evidence="8">JCM 19140</strain>
    </source>
</reference>
<dbReference type="GO" id="GO:0005886">
    <property type="term" value="C:plasma membrane"/>
    <property type="evidence" value="ECO:0007669"/>
    <property type="project" value="UniProtKB-SubCell"/>
</dbReference>